<organism evidence="1">
    <name type="scientific">Ornithinibacillus sp. 4-3</name>
    <dbReference type="NCBI Taxonomy" id="3231488"/>
    <lineage>
        <taxon>Bacteria</taxon>
        <taxon>Bacillati</taxon>
        <taxon>Bacillota</taxon>
        <taxon>Bacilli</taxon>
        <taxon>Bacillales</taxon>
        <taxon>Bacillaceae</taxon>
        <taxon>Ornithinibacillus</taxon>
    </lineage>
</organism>
<dbReference type="PROSITE" id="PS51257">
    <property type="entry name" value="PROKAR_LIPOPROTEIN"/>
    <property type="match status" value="1"/>
</dbReference>
<protein>
    <submittedName>
        <fullName evidence="1">Uncharacterized protein</fullName>
    </submittedName>
</protein>
<gene>
    <name evidence="1" type="ORF">AB4Y30_01835</name>
</gene>
<evidence type="ECO:0000313" key="1">
    <source>
        <dbReference type="EMBL" id="XDK33132.1"/>
    </source>
</evidence>
<reference evidence="1" key="1">
    <citation type="submission" date="2024-07" db="EMBL/GenBank/DDBJ databases">
        <title>Halotolerant mesophilic bacterium Ornithinibacillus sp. 4-3, sp. nov., isolated from soil.</title>
        <authorList>
            <person name="Sidarenka A.V."/>
            <person name="Guliayeva D.E."/>
            <person name="Leanovich S.I."/>
            <person name="Hileuskaya K.S."/>
            <person name="Akhremchuk A.E."/>
            <person name="Sikolenko M.A."/>
            <person name="Valentovich L.N."/>
        </authorList>
    </citation>
    <scope>NUCLEOTIDE SEQUENCE</scope>
    <source>
        <strain evidence="1">4-3</strain>
    </source>
</reference>
<dbReference type="AlphaFoldDB" id="A0AB39HP00"/>
<sequence>MKKMIGVLIAFVFVVTGCGTTGSTSEGADTSEVSAIINEHLGISPYIPETDYELGTVLLEYFPEGVRDEEPHKATISYFESLDELETLDEEMRKEFEENDPLNRKFLYGDMYLEGRIIFIEIYPEGINMQDGEVIDILGHDVQYVYYEKGDGRDFDFVIMTINFDDVGYSIEYLNRGQSDNIQEEAKALAEDIIENNS</sequence>
<name>A0AB39HP00_9BACI</name>
<dbReference type="EMBL" id="CP162599">
    <property type="protein sequence ID" value="XDK33132.1"/>
    <property type="molecule type" value="Genomic_DNA"/>
</dbReference>
<proteinExistence type="predicted"/>
<dbReference type="RefSeq" id="WP_368653816.1">
    <property type="nucleotide sequence ID" value="NZ_CP162599.1"/>
</dbReference>
<accession>A0AB39HP00</accession>